<protein>
    <recommendedName>
        <fullName evidence="3">HNH endonuclease</fullName>
    </recommendedName>
</protein>
<dbReference type="EMBL" id="CP103840">
    <property type="protein sequence ID" value="WOB24759.1"/>
    <property type="molecule type" value="Genomic_DNA"/>
</dbReference>
<name>A0ABZ0D3F4_9XANT</name>
<evidence type="ECO:0008006" key="3">
    <source>
        <dbReference type="Google" id="ProtNLM"/>
    </source>
</evidence>
<evidence type="ECO:0000313" key="1">
    <source>
        <dbReference type="EMBL" id="WOB24759.1"/>
    </source>
</evidence>
<keyword evidence="2" id="KW-1185">Reference proteome</keyword>
<dbReference type="GeneID" id="95584851"/>
<dbReference type="Proteomes" id="UP001304534">
    <property type="component" value="Chromosome"/>
</dbReference>
<gene>
    <name evidence="1" type="ORF">NYR99_13215</name>
</gene>
<sequence>MAVTLNCESAALAKRLFIFGLDPCEVAEVLAVPVAALTDECHPTQAEIQAYAERDAARRQRINAARRKYLASSPSNRIANAVRARLWAALKGRTDGALFSRLSYSADELVAHLENQFLPGMSWDNYGAWHVDHIQPCAAFDQQNPQQFASCWALSNLRPLWAADNIKKGASRG</sequence>
<organism evidence="1 2">
    <name type="scientific">Xanthomonas dyei</name>
    <dbReference type="NCBI Taxonomy" id="743699"/>
    <lineage>
        <taxon>Bacteria</taxon>
        <taxon>Pseudomonadati</taxon>
        <taxon>Pseudomonadota</taxon>
        <taxon>Gammaproteobacteria</taxon>
        <taxon>Lysobacterales</taxon>
        <taxon>Lysobacteraceae</taxon>
        <taxon>Xanthomonas</taxon>
    </lineage>
</organism>
<proteinExistence type="predicted"/>
<accession>A0ABZ0D3F4</accession>
<evidence type="ECO:0000313" key="2">
    <source>
        <dbReference type="Proteomes" id="UP001304534"/>
    </source>
</evidence>
<reference evidence="1 2" key="1">
    <citation type="submission" date="2022-08" db="EMBL/GenBank/DDBJ databases">
        <title>Whole genome sequencing-based tracing of a 2022 introduction and outbreak of Xanthomonas hortorum pv. pelargonii.</title>
        <authorList>
            <person name="Iruegas-Bocardo F."/>
            <person name="Weisberg A.K."/>
            <person name="Riutta E.R."/>
            <person name="Kilday K."/>
            <person name="Bonkowski J.C."/>
            <person name="Creswell T."/>
            <person name="Daughtrey M.L."/>
            <person name="Rane K."/>
            <person name="Grunwald N.J."/>
            <person name="Chang J.H."/>
            <person name="Putnam M.L."/>
        </authorList>
    </citation>
    <scope>NUCLEOTIDE SEQUENCE [LARGE SCALE GENOMIC DNA]</scope>
    <source>
        <strain evidence="1 2">22-325</strain>
    </source>
</reference>
<dbReference type="RefSeq" id="WP_316686262.1">
    <property type="nucleotide sequence ID" value="NZ_CP103837.1"/>
</dbReference>